<comment type="caution">
    <text evidence="5">The sequence shown here is derived from an EMBL/GenBank/DDBJ whole genome shotgun (WGS) entry which is preliminary data.</text>
</comment>
<dbReference type="PRINTS" id="PR00036">
    <property type="entry name" value="HTHLACI"/>
</dbReference>
<dbReference type="InterPro" id="IPR028082">
    <property type="entry name" value="Peripla_BP_I"/>
</dbReference>
<keyword evidence="1" id="KW-0805">Transcription regulation</keyword>
<evidence type="ECO:0000256" key="2">
    <source>
        <dbReference type="ARBA" id="ARBA00023125"/>
    </source>
</evidence>
<dbReference type="Gene3D" id="3.40.50.2300">
    <property type="match status" value="2"/>
</dbReference>
<dbReference type="Proteomes" id="UP001501166">
    <property type="component" value="Unassembled WGS sequence"/>
</dbReference>
<dbReference type="InterPro" id="IPR000843">
    <property type="entry name" value="HTH_LacI"/>
</dbReference>
<dbReference type="InterPro" id="IPR046335">
    <property type="entry name" value="LacI/GalR-like_sensor"/>
</dbReference>
<keyword evidence="2 5" id="KW-0238">DNA-binding</keyword>
<gene>
    <name evidence="5" type="ORF">GCM10008932_10140</name>
</gene>
<evidence type="ECO:0000256" key="3">
    <source>
        <dbReference type="ARBA" id="ARBA00023163"/>
    </source>
</evidence>
<dbReference type="Pfam" id="PF13377">
    <property type="entry name" value="Peripla_BP_3"/>
    <property type="match status" value="1"/>
</dbReference>
<dbReference type="InterPro" id="IPR010982">
    <property type="entry name" value="Lambda_DNA-bd_dom_sf"/>
</dbReference>
<dbReference type="Pfam" id="PF00356">
    <property type="entry name" value="LacI"/>
    <property type="match status" value="1"/>
</dbReference>
<organism evidence="5 6">
    <name type="scientific">Alkalibacterium iburiense</name>
    <dbReference type="NCBI Taxonomy" id="290589"/>
    <lineage>
        <taxon>Bacteria</taxon>
        <taxon>Bacillati</taxon>
        <taxon>Bacillota</taxon>
        <taxon>Bacilli</taxon>
        <taxon>Lactobacillales</taxon>
        <taxon>Carnobacteriaceae</taxon>
        <taxon>Alkalibacterium</taxon>
    </lineage>
</organism>
<dbReference type="PROSITE" id="PS50932">
    <property type="entry name" value="HTH_LACI_2"/>
    <property type="match status" value="1"/>
</dbReference>
<dbReference type="PANTHER" id="PTHR30146">
    <property type="entry name" value="LACI-RELATED TRANSCRIPTIONAL REPRESSOR"/>
    <property type="match status" value="1"/>
</dbReference>
<evidence type="ECO:0000256" key="1">
    <source>
        <dbReference type="ARBA" id="ARBA00023015"/>
    </source>
</evidence>
<accession>A0ABP3H309</accession>
<feature type="domain" description="HTH lacI-type" evidence="4">
    <location>
        <begin position="2"/>
        <end position="56"/>
    </location>
</feature>
<evidence type="ECO:0000313" key="6">
    <source>
        <dbReference type="Proteomes" id="UP001501166"/>
    </source>
</evidence>
<sequence>MPTIQDIAKLAGVSAATVSRAINSSGYVSAAAREKVNEAIKELNYAPNKNAQYLRTGATKNLGIVSTQFNETVLSRINPFIDEAYSAGYTTTLFITNGEKKREREAFDLLKSKQLDGIFLIYRANDWHTLESYADYGPIVTLHNVASRRIPSVFIDHYKGMRLALEYAWDIGCRRLLNVYGTPEGLNTQRRLDAYRDFHLEKGHSPYSSEPFFHIGSDESIDRLIQWIASQKEKPDVITTHSDTAAALIVSRLRRSDIDVPNTTAVIGFDNLPISDMMNMTTVDYGIEDQGRNACRLLLHHLKDESKPLIPLSFKLIKRGTTK</sequence>
<evidence type="ECO:0000259" key="4">
    <source>
        <dbReference type="PROSITE" id="PS50932"/>
    </source>
</evidence>
<dbReference type="SUPFAM" id="SSF53822">
    <property type="entry name" value="Periplasmic binding protein-like I"/>
    <property type="match status" value="1"/>
</dbReference>
<keyword evidence="3" id="KW-0804">Transcription</keyword>
<keyword evidence="6" id="KW-1185">Reference proteome</keyword>
<protein>
    <submittedName>
        <fullName evidence="5">LacI family DNA-binding transcriptional regulator</fullName>
    </submittedName>
</protein>
<evidence type="ECO:0000313" key="5">
    <source>
        <dbReference type="EMBL" id="GAA0359492.1"/>
    </source>
</evidence>
<dbReference type="Gene3D" id="1.10.260.40">
    <property type="entry name" value="lambda repressor-like DNA-binding domains"/>
    <property type="match status" value="1"/>
</dbReference>
<dbReference type="SUPFAM" id="SSF47413">
    <property type="entry name" value="lambda repressor-like DNA-binding domains"/>
    <property type="match status" value="1"/>
</dbReference>
<dbReference type="SMART" id="SM00354">
    <property type="entry name" value="HTH_LACI"/>
    <property type="match status" value="1"/>
</dbReference>
<dbReference type="CDD" id="cd01392">
    <property type="entry name" value="HTH_LacI"/>
    <property type="match status" value="1"/>
</dbReference>
<proteinExistence type="predicted"/>
<dbReference type="RefSeq" id="WP_343754530.1">
    <property type="nucleotide sequence ID" value="NZ_BAAACW010000061.1"/>
</dbReference>
<dbReference type="EMBL" id="BAAACW010000061">
    <property type="protein sequence ID" value="GAA0359492.1"/>
    <property type="molecule type" value="Genomic_DNA"/>
</dbReference>
<name>A0ABP3H309_9LACT</name>
<dbReference type="GO" id="GO:0003677">
    <property type="term" value="F:DNA binding"/>
    <property type="evidence" value="ECO:0007669"/>
    <property type="project" value="UniProtKB-KW"/>
</dbReference>
<reference evidence="6" key="1">
    <citation type="journal article" date="2019" name="Int. J. Syst. Evol. Microbiol.">
        <title>The Global Catalogue of Microorganisms (GCM) 10K type strain sequencing project: providing services to taxonomists for standard genome sequencing and annotation.</title>
        <authorList>
            <consortium name="The Broad Institute Genomics Platform"/>
            <consortium name="The Broad Institute Genome Sequencing Center for Infectious Disease"/>
            <person name="Wu L."/>
            <person name="Ma J."/>
        </authorList>
    </citation>
    <scope>NUCLEOTIDE SEQUENCE [LARGE SCALE GENOMIC DNA]</scope>
    <source>
        <strain evidence="6">JCM 12662</strain>
    </source>
</reference>
<dbReference type="PROSITE" id="PS00356">
    <property type="entry name" value="HTH_LACI_1"/>
    <property type="match status" value="1"/>
</dbReference>
<dbReference type="PANTHER" id="PTHR30146:SF105">
    <property type="entry name" value="CATABOLITE CONTROL PROTEIN B"/>
    <property type="match status" value="1"/>
</dbReference>